<dbReference type="InterPro" id="IPR029058">
    <property type="entry name" value="AB_hydrolase_fold"/>
</dbReference>
<evidence type="ECO:0000313" key="2">
    <source>
        <dbReference type="EMBL" id="GCE30763.1"/>
    </source>
</evidence>
<feature type="domain" description="AB hydrolase-1" evidence="1">
    <location>
        <begin position="27"/>
        <end position="128"/>
    </location>
</feature>
<dbReference type="PANTHER" id="PTHR43194:SF2">
    <property type="entry name" value="PEROXISOMAL MEMBRANE PROTEIN LPX1"/>
    <property type="match status" value="1"/>
</dbReference>
<dbReference type="OrthoDB" id="9775557at2"/>
<dbReference type="Gene3D" id="3.40.50.1820">
    <property type="entry name" value="alpha/beta hydrolase"/>
    <property type="match status" value="1"/>
</dbReference>
<dbReference type="GO" id="GO:0016787">
    <property type="term" value="F:hydrolase activity"/>
    <property type="evidence" value="ECO:0007669"/>
    <property type="project" value="UniProtKB-KW"/>
</dbReference>
<reference evidence="3" key="1">
    <citation type="submission" date="2018-12" db="EMBL/GenBank/DDBJ databases">
        <title>Tengunoibacter tsumagoiensis gen. nov., sp. nov., Dictyobacter kobayashii sp. nov., D. alpinus sp. nov., and D. joshuensis sp. nov. and description of Dictyobacteraceae fam. nov. within the order Ktedonobacterales isolated from Tengu-no-mugimeshi.</title>
        <authorList>
            <person name="Wang C.M."/>
            <person name="Zheng Y."/>
            <person name="Sakai Y."/>
            <person name="Toyoda A."/>
            <person name="Minakuchi Y."/>
            <person name="Abe K."/>
            <person name="Yokota A."/>
            <person name="Yabe S."/>
        </authorList>
    </citation>
    <scope>NUCLEOTIDE SEQUENCE [LARGE SCALE GENOMIC DNA]</scope>
    <source>
        <strain evidence="3">Uno16</strain>
    </source>
</reference>
<dbReference type="Pfam" id="PF00561">
    <property type="entry name" value="Abhydrolase_1"/>
    <property type="match status" value="1"/>
</dbReference>
<organism evidence="2 3">
    <name type="scientific">Dictyobacter alpinus</name>
    <dbReference type="NCBI Taxonomy" id="2014873"/>
    <lineage>
        <taxon>Bacteria</taxon>
        <taxon>Bacillati</taxon>
        <taxon>Chloroflexota</taxon>
        <taxon>Ktedonobacteria</taxon>
        <taxon>Ktedonobacterales</taxon>
        <taxon>Dictyobacteraceae</taxon>
        <taxon>Dictyobacter</taxon>
    </lineage>
</organism>
<evidence type="ECO:0000313" key="3">
    <source>
        <dbReference type="Proteomes" id="UP000287171"/>
    </source>
</evidence>
<accession>A0A402BHA8</accession>
<proteinExistence type="predicted"/>
<dbReference type="SUPFAM" id="SSF53474">
    <property type="entry name" value="alpha/beta-Hydrolases"/>
    <property type="match status" value="1"/>
</dbReference>
<evidence type="ECO:0000259" key="1">
    <source>
        <dbReference type="Pfam" id="PF00561"/>
    </source>
</evidence>
<gene>
    <name evidence="2" type="ORF">KDA_62470</name>
</gene>
<dbReference type="PRINTS" id="PR00111">
    <property type="entry name" value="ABHYDROLASE"/>
</dbReference>
<name>A0A402BHA8_9CHLR</name>
<dbReference type="EMBL" id="BIFT01000002">
    <property type="protein sequence ID" value="GCE30763.1"/>
    <property type="molecule type" value="Genomic_DNA"/>
</dbReference>
<keyword evidence="3" id="KW-1185">Reference proteome</keyword>
<dbReference type="RefSeq" id="WP_126630810.1">
    <property type="nucleotide sequence ID" value="NZ_BIFT01000002.1"/>
</dbReference>
<keyword evidence="2" id="KW-0378">Hydrolase</keyword>
<sequence length="271" mass="30134">MAQWREDTVMANGIHVHYTQAGELTKPAIILLHGVTDSGLCWTHVAHALEQDYRVIMPDARGHGRSDRVTGEFSTEMLADDVAGLIQVLQLEEPILLGHSMGGMTALTVAARYPNLVRAILLEDPPIIDRSPQQAEAGSRSSQMVHWLTGLKAMTRDELLVHVRADNPTWPEEDYVPWVDSKIDVDPAVFQSIAGISRSWRELAADITCPVLLVIGDVERRAIVTPEAAQEALRYWAQGKVVHIAEAGHNIRRDNYPDFMHAVQAFLSTIR</sequence>
<dbReference type="Proteomes" id="UP000287171">
    <property type="component" value="Unassembled WGS sequence"/>
</dbReference>
<dbReference type="InterPro" id="IPR050228">
    <property type="entry name" value="Carboxylesterase_BioH"/>
</dbReference>
<dbReference type="PANTHER" id="PTHR43194">
    <property type="entry name" value="HYDROLASE ALPHA/BETA FOLD FAMILY"/>
    <property type="match status" value="1"/>
</dbReference>
<dbReference type="InterPro" id="IPR000073">
    <property type="entry name" value="AB_hydrolase_1"/>
</dbReference>
<protein>
    <submittedName>
        <fullName evidence="2">Alpha/beta hydrolase</fullName>
    </submittedName>
</protein>
<comment type="caution">
    <text evidence="2">The sequence shown here is derived from an EMBL/GenBank/DDBJ whole genome shotgun (WGS) entry which is preliminary data.</text>
</comment>
<dbReference type="AlphaFoldDB" id="A0A402BHA8"/>